<comment type="similarity">
    <text evidence="1">Belongs to the class IV-like SAM-binding methyltransferase superfamily. RNA methyltransferase TrmH family.</text>
</comment>
<dbReference type="SUPFAM" id="SSF75217">
    <property type="entry name" value="alpha/beta knot"/>
    <property type="match status" value="1"/>
</dbReference>
<protein>
    <submittedName>
        <fullName evidence="6">23S rRNA methyltransferase</fullName>
    </submittedName>
</protein>
<keyword evidence="4" id="KW-0949">S-adenosyl-L-methionine</keyword>
<dbReference type="InterPro" id="IPR001537">
    <property type="entry name" value="SpoU_MeTrfase"/>
</dbReference>
<organism evidence="6 7">
    <name type="scientific">Vibrio panuliri</name>
    <dbReference type="NCBI Taxonomy" id="1381081"/>
    <lineage>
        <taxon>Bacteria</taxon>
        <taxon>Pseudomonadati</taxon>
        <taxon>Pseudomonadota</taxon>
        <taxon>Gammaproteobacteria</taxon>
        <taxon>Vibrionales</taxon>
        <taxon>Vibrionaceae</taxon>
        <taxon>Vibrio</taxon>
    </lineage>
</organism>
<dbReference type="GO" id="GO:0003723">
    <property type="term" value="F:RNA binding"/>
    <property type="evidence" value="ECO:0007669"/>
    <property type="project" value="InterPro"/>
</dbReference>
<evidence type="ECO:0000256" key="1">
    <source>
        <dbReference type="ARBA" id="ARBA00007228"/>
    </source>
</evidence>
<dbReference type="InterPro" id="IPR029028">
    <property type="entry name" value="Alpha/beta_knot_MTases"/>
</dbReference>
<keyword evidence="3 6" id="KW-0808">Transferase</keyword>
<evidence type="ECO:0000256" key="2">
    <source>
        <dbReference type="ARBA" id="ARBA00022603"/>
    </source>
</evidence>
<gene>
    <name evidence="6" type="ORF">BIY22_02405</name>
</gene>
<evidence type="ECO:0000313" key="6">
    <source>
        <dbReference type="EMBL" id="OLQ93364.1"/>
    </source>
</evidence>
<dbReference type="PANTHER" id="PTHR42786">
    <property type="entry name" value="TRNA/RRNA METHYLTRANSFERASE"/>
    <property type="match status" value="1"/>
</dbReference>
<sequence>MISNLAIIGLINPKSPENVGAVMRAVGCYQANEVLYTGTRYDRAAKFSTDTKSVSQHTPLKGVSSILDSVPEDVSIVCVELALGATPLPQFEHPKRAVYIFGPEDGSIPQEIADKADHVVYVPTVGCMNLAASVNVLLYDRLAKSDAIATGDEFIRSSRDNRNKLRVKSPAME</sequence>
<dbReference type="GO" id="GO:0008173">
    <property type="term" value="F:RNA methyltransferase activity"/>
    <property type="evidence" value="ECO:0007669"/>
    <property type="project" value="InterPro"/>
</dbReference>
<dbReference type="InterPro" id="IPR004384">
    <property type="entry name" value="RNA_MeTrfase_TrmJ/LasT"/>
</dbReference>
<keyword evidence="2 6" id="KW-0489">Methyltransferase</keyword>
<dbReference type="GO" id="GO:0002128">
    <property type="term" value="P:tRNA nucleoside ribose methylation"/>
    <property type="evidence" value="ECO:0007669"/>
    <property type="project" value="TreeGrafter"/>
</dbReference>
<dbReference type="EMBL" id="MJMJ01000001">
    <property type="protein sequence ID" value="OLQ93364.1"/>
    <property type="molecule type" value="Genomic_DNA"/>
</dbReference>
<proteinExistence type="inferred from homology"/>
<reference evidence="6 7" key="1">
    <citation type="submission" date="2016-09" db="EMBL/GenBank/DDBJ databases">
        <title>Genomic Taxonomy of the Vibrionaceae.</title>
        <authorList>
            <person name="Gonzalez-Castillo A."/>
            <person name="Gomez-Gil B."/>
            <person name="Enciso-Ibarra K."/>
        </authorList>
    </citation>
    <scope>NUCLEOTIDE SEQUENCE [LARGE SCALE GENOMIC DNA]</scope>
    <source>
        <strain evidence="6 7">CAIM 703</strain>
    </source>
</reference>
<feature type="domain" description="tRNA/rRNA methyltransferase SpoU type" evidence="5">
    <location>
        <begin position="7"/>
        <end position="139"/>
    </location>
</feature>
<dbReference type="PANTHER" id="PTHR42786:SF6">
    <property type="entry name" value="TRNA_RRNA METHYLTRANSFERASE SPOU TYPE DOMAIN-CONTAINING PROTEIN"/>
    <property type="match status" value="1"/>
</dbReference>
<evidence type="ECO:0000259" key="5">
    <source>
        <dbReference type="Pfam" id="PF00588"/>
    </source>
</evidence>
<comment type="caution">
    <text evidence="6">The sequence shown here is derived from an EMBL/GenBank/DDBJ whole genome shotgun (WGS) entry which is preliminary data.</text>
</comment>
<dbReference type="Gene3D" id="3.40.1280.10">
    <property type="match status" value="1"/>
</dbReference>
<dbReference type="STRING" id="1381081.BIY22_02405"/>
<accession>A0A1Q9HR57</accession>
<name>A0A1Q9HR57_9VIBR</name>
<dbReference type="InterPro" id="IPR029026">
    <property type="entry name" value="tRNA_m1G_MTases_N"/>
</dbReference>
<dbReference type="CDD" id="cd18098">
    <property type="entry name" value="SpoU-like"/>
    <property type="match status" value="1"/>
</dbReference>
<dbReference type="Pfam" id="PF00588">
    <property type="entry name" value="SpoU_methylase"/>
    <property type="match status" value="1"/>
</dbReference>
<evidence type="ECO:0000256" key="3">
    <source>
        <dbReference type="ARBA" id="ARBA00022679"/>
    </source>
</evidence>
<evidence type="ECO:0000256" key="4">
    <source>
        <dbReference type="ARBA" id="ARBA00022691"/>
    </source>
</evidence>
<dbReference type="AlphaFoldDB" id="A0A1Q9HR57"/>
<dbReference type="RefSeq" id="WP_075706003.1">
    <property type="nucleotide sequence ID" value="NZ_MJMJ01000001.1"/>
</dbReference>
<dbReference type="GO" id="GO:0005829">
    <property type="term" value="C:cytosol"/>
    <property type="evidence" value="ECO:0007669"/>
    <property type="project" value="TreeGrafter"/>
</dbReference>
<evidence type="ECO:0000313" key="7">
    <source>
        <dbReference type="Proteomes" id="UP000186313"/>
    </source>
</evidence>
<dbReference type="Proteomes" id="UP000186313">
    <property type="component" value="Unassembled WGS sequence"/>
</dbReference>